<dbReference type="Proteomes" id="UP000032544">
    <property type="component" value="Unassembled WGS sequence"/>
</dbReference>
<dbReference type="InterPro" id="IPR014710">
    <property type="entry name" value="RmlC-like_jellyroll"/>
</dbReference>
<dbReference type="Pfam" id="PF07883">
    <property type="entry name" value="Cupin_2"/>
    <property type="match status" value="1"/>
</dbReference>
<dbReference type="EMBL" id="JRHC01000003">
    <property type="protein sequence ID" value="KJF43364.1"/>
    <property type="molecule type" value="Genomic_DNA"/>
</dbReference>
<dbReference type="PROSITE" id="PS50943">
    <property type="entry name" value="HTH_CROC1"/>
    <property type="match status" value="1"/>
</dbReference>
<sequence>MNGQIKEIAMRLRGLRDMLNLSVDEIATSCRVSAEEYEDYESGKSDIPIGVLENISKKYNIGLTALLFGDEPHMKSFYLTRAGQGTAMERTRAYKYQALASGFTGRKADPFIVTIEPDADEKPIHLNSHSGQEMNYVLEGKMLLSVGGHELTLNEGDSLYFDATLPHGMKALEGKTVKFLAVIL</sequence>
<gene>
    <name evidence="3" type="ORF">LH29_14090</name>
</gene>
<protein>
    <submittedName>
        <fullName evidence="3">Transcriptional regulator</fullName>
    </submittedName>
</protein>
<dbReference type="RefSeq" id="WP_045030639.1">
    <property type="nucleotide sequence ID" value="NZ_JRHC01000003.1"/>
</dbReference>
<dbReference type="InterPro" id="IPR011051">
    <property type="entry name" value="RmlC_Cupin_sf"/>
</dbReference>
<dbReference type="CDD" id="cd02209">
    <property type="entry name" value="cupin_XRE_C"/>
    <property type="match status" value="1"/>
</dbReference>
<dbReference type="GO" id="GO:0005829">
    <property type="term" value="C:cytosol"/>
    <property type="evidence" value="ECO:0007669"/>
    <property type="project" value="TreeGrafter"/>
</dbReference>
<dbReference type="CDD" id="cd00093">
    <property type="entry name" value="HTH_XRE"/>
    <property type="match status" value="1"/>
</dbReference>
<evidence type="ECO:0000313" key="4">
    <source>
        <dbReference type="Proteomes" id="UP000032544"/>
    </source>
</evidence>
<dbReference type="InterPro" id="IPR010982">
    <property type="entry name" value="Lambda_DNA-bd_dom_sf"/>
</dbReference>
<dbReference type="Gene3D" id="2.60.120.10">
    <property type="entry name" value="Jelly Rolls"/>
    <property type="match status" value="1"/>
</dbReference>
<comment type="caution">
    <text evidence="3">The sequence shown here is derived from an EMBL/GenBank/DDBJ whole genome shotgun (WGS) entry which is preliminary data.</text>
</comment>
<dbReference type="GO" id="GO:0003677">
    <property type="term" value="F:DNA binding"/>
    <property type="evidence" value="ECO:0007669"/>
    <property type="project" value="UniProtKB-KW"/>
</dbReference>
<proteinExistence type="predicted"/>
<feature type="domain" description="HTH cro/C1-type" evidence="2">
    <location>
        <begin position="12"/>
        <end position="66"/>
    </location>
</feature>
<dbReference type="GO" id="GO:0003700">
    <property type="term" value="F:DNA-binding transcription factor activity"/>
    <property type="evidence" value="ECO:0007669"/>
    <property type="project" value="TreeGrafter"/>
</dbReference>
<dbReference type="InterPro" id="IPR001387">
    <property type="entry name" value="Cro/C1-type_HTH"/>
</dbReference>
<dbReference type="PANTHER" id="PTHR46797:SF19">
    <property type="entry name" value="BLL2473 PROTEIN"/>
    <property type="match status" value="1"/>
</dbReference>
<keyword evidence="4" id="KW-1185">Reference proteome</keyword>
<name>A0A0D8J9F8_9BACT</name>
<evidence type="ECO:0000256" key="1">
    <source>
        <dbReference type="ARBA" id="ARBA00023125"/>
    </source>
</evidence>
<keyword evidence="1" id="KW-0238">DNA-binding</keyword>
<dbReference type="AlphaFoldDB" id="A0A0D8J9F8"/>
<dbReference type="SUPFAM" id="SSF47413">
    <property type="entry name" value="lambda repressor-like DNA-binding domains"/>
    <property type="match status" value="1"/>
</dbReference>
<dbReference type="SMART" id="SM00530">
    <property type="entry name" value="HTH_XRE"/>
    <property type="match status" value="1"/>
</dbReference>
<accession>A0A0D8J9F8</accession>
<dbReference type="PATRIC" id="fig|1544798.3.peg.2981"/>
<dbReference type="OrthoDB" id="9805356at2"/>
<dbReference type="PANTHER" id="PTHR46797">
    <property type="entry name" value="HTH-TYPE TRANSCRIPTIONAL REGULATOR"/>
    <property type="match status" value="1"/>
</dbReference>
<dbReference type="Pfam" id="PF12844">
    <property type="entry name" value="HTH_19"/>
    <property type="match status" value="1"/>
</dbReference>
<organism evidence="3 4">
    <name type="scientific">Draconibacterium sediminis</name>
    <dbReference type="NCBI Taxonomy" id="1544798"/>
    <lineage>
        <taxon>Bacteria</taxon>
        <taxon>Pseudomonadati</taxon>
        <taxon>Bacteroidota</taxon>
        <taxon>Bacteroidia</taxon>
        <taxon>Marinilabiliales</taxon>
        <taxon>Prolixibacteraceae</taxon>
        <taxon>Draconibacterium</taxon>
    </lineage>
</organism>
<evidence type="ECO:0000313" key="3">
    <source>
        <dbReference type="EMBL" id="KJF43364.1"/>
    </source>
</evidence>
<dbReference type="InterPro" id="IPR013096">
    <property type="entry name" value="Cupin_2"/>
</dbReference>
<reference evidence="3 4" key="1">
    <citation type="submission" date="2014-09" db="EMBL/GenBank/DDBJ databases">
        <title>Draft Genome Sequence of Draconibacterium sp. JN14CK-3.</title>
        <authorList>
            <person name="Dong C."/>
            <person name="Lai Q."/>
            <person name="Shao Z."/>
        </authorList>
    </citation>
    <scope>NUCLEOTIDE SEQUENCE [LARGE SCALE GENOMIC DNA]</scope>
    <source>
        <strain evidence="3 4">JN14CK-3</strain>
    </source>
</reference>
<evidence type="ECO:0000259" key="2">
    <source>
        <dbReference type="PROSITE" id="PS50943"/>
    </source>
</evidence>
<dbReference type="STRING" id="1544798.LH29_14090"/>
<dbReference type="Gene3D" id="1.10.260.40">
    <property type="entry name" value="lambda repressor-like DNA-binding domains"/>
    <property type="match status" value="1"/>
</dbReference>
<dbReference type="InterPro" id="IPR050807">
    <property type="entry name" value="TransReg_Diox_bact_type"/>
</dbReference>
<dbReference type="SUPFAM" id="SSF51182">
    <property type="entry name" value="RmlC-like cupins"/>
    <property type="match status" value="1"/>
</dbReference>